<dbReference type="EMBL" id="BGZK01003062">
    <property type="protein sequence ID" value="GBP98084.1"/>
    <property type="molecule type" value="Genomic_DNA"/>
</dbReference>
<reference evidence="2 3" key="1">
    <citation type="journal article" date="2019" name="Commun. Biol.">
        <title>The bagworm genome reveals a unique fibroin gene that provides high tensile strength.</title>
        <authorList>
            <person name="Kono N."/>
            <person name="Nakamura H."/>
            <person name="Ohtoshi R."/>
            <person name="Tomita M."/>
            <person name="Numata K."/>
            <person name="Arakawa K."/>
        </authorList>
    </citation>
    <scope>NUCLEOTIDE SEQUENCE [LARGE SCALE GENOMIC DNA]</scope>
</reference>
<dbReference type="AlphaFoldDB" id="A0A4C2AG30"/>
<dbReference type="Proteomes" id="UP000299102">
    <property type="component" value="Unassembled WGS sequence"/>
</dbReference>
<evidence type="ECO:0000256" key="1">
    <source>
        <dbReference type="SAM" id="MobiDB-lite"/>
    </source>
</evidence>
<protein>
    <submittedName>
        <fullName evidence="2">Uncharacterized protein</fullName>
    </submittedName>
</protein>
<gene>
    <name evidence="2" type="ORF">EVAR_100339_1</name>
</gene>
<feature type="compositionally biased region" description="Polar residues" evidence="1">
    <location>
        <begin position="63"/>
        <end position="75"/>
    </location>
</feature>
<evidence type="ECO:0000313" key="2">
    <source>
        <dbReference type="EMBL" id="GBP98084.1"/>
    </source>
</evidence>
<sequence length="317" mass="33691">MESSASCPQGAGGVPKGPVTRALIKDILARSLAEMGYECPESDLEKFVRTATPVASRAATPAWSANSSRTQSPVRRSNKKKGKRCASSSSEEETTGSDSTVVGTDSESENTTSEASETEKPTGSRSDSFSLVEGKNKKAIRKAIKKKKTTDSPPHSGMEVDAAQTESSSPAPLPKSPQAQVPVTTSSQVEAARASAPAPAGSKPTAPSRVKMPLQYLCAKALTSSKYPQIVPVCGLIYKSLDNKVQLHTYALEEERKIKMVIRGIPTDSPVEEIKADLCDQGFLCYQCTDYAAATVRLCLSSWSSLGTNEAKPIKIS</sequence>
<feature type="compositionally biased region" description="Polar residues" evidence="1">
    <location>
        <begin position="177"/>
        <end position="189"/>
    </location>
</feature>
<organism evidence="2 3">
    <name type="scientific">Eumeta variegata</name>
    <name type="common">Bagworm moth</name>
    <name type="synonym">Eumeta japonica</name>
    <dbReference type="NCBI Taxonomy" id="151549"/>
    <lineage>
        <taxon>Eukaryota</taxon>
        <taxon>Metazoa</taxon>
        <taxon>Ecdysozoa</taxon>
        <taxon>Arthropoda</taxon>
        <taxon>Hexapoda</taxon>
        <taxon>Insecta</taxon>
        <taxon>Pterygota</taxon>
        <taxon>Neoptera</taxon>
        <taxon>Endopterygota</taxon>
        <taxon>Lepidoptera</taxon>
        <taxon>Glossata</taxon>
        <taxon>Ditrysia</taxon>
        <taxon>Tineoidea</taxon>
        <taxon>Psychidae</taxon>
        <taxon>Oiketicinae</taxon>
        <taxon>Eumeta</taxon>
    </lineage>
</organism>
<dbReference type="OrthoDB" id="6501032at2759"/>
<proteinExistence type="predicted"/>
<accession>A0A4C2AG30</accession>
<comment type="caution">
    <text evidence="2">The sequence shown here is derived from an EMBL/GenBank/DDBJ whole genome shotgun (WGS) entry which is preliminary data.</text>
</comment>
<feature type="compositionally biased region" description="Low complexity" evidence="1">
    <location>
        <begin position="191"/>
        <end position="208"/>
    </location>
</feature>
<evidence type="ECO:0000313" key="3">
    <source>
        <dbReference type="Proteomes" id="UP000299102"/>
    </source>
</evidence>
<feature type="compositionally biased region" description="Basic residues" evidence="1">
    <location>
        <begin position="137"/>
        <end position="148"/>
    </location>
</feature>
<feature type="region of interest" description="Disordered" evidence="1">
    <location>
        <begin position="51"/>
        <end position="208"/>
    </location>
</feature>
<keyword evidence="3" id="KW-1185">Reference proteome</keyword>
<name>A0A4C2AG30_EUMVA</name>